<feature type="region of interest" description="Disordered" evidence="1">
    <location>
        <begin position="88"/>
        <end position="110"/>
    </location>
</feature>
<sequence>MFDPSLPIQHKQLFPYLNDLKKNMSTAAKTIDLICERMQKIRTFSCTTLYCVQYLCMCMYLYYKCKLIIFDKNVYIYKLERMQGQQSMISTGKSNPSAHSPRDDGQNKTKELPRELAMYESLLRLPELIKAKEMSESVYNNDIIMKIHFSSWKTWTSDDIADWIVGLENGRFSRYGSVMRQEMKTAKVEGRHLPMLTQNITYLQRFGI</sequence>
<dbReference type="PROSITE" id="PS50105">
    <property type="entry name" value="SAM_DOMAIN"/>
    <property type="match status" value="1"/>
</dbReference>
<dbReference type="Proteomes" id="UP000023152">
    <property type="component" value="Unassembled WGS sequence"/>
</dbReference>
<protein>
    <recommendedName>
        <fullName evidence="2">SAM domain-containing protein</fullName>
    </recommendedName>
</protein>
<name>X6L8W8_RETFI</name>
<feature type="non-terminal residue" evidence="3">
    <location>
        <position position="208"/>
    </location>
</feature>
<dbReference type="InterPro" id="IPR001660">
    <property type="entry name" value="SAM"/>
</dbReference>
<dbReference type="AlphaFoldDB" id="X6L8W8"/>
<evidence type="ECO:0000313" key="4">
    <source>
        <dbReference type="Proteomes" id="UP000023152"/>
    </source>
</evidence>
<dbReference type="EMBL" id="ASPP01046601">
    <property type="protein sequence ID" value="ETN98467.1"/>
    <property type="molecule type" value="Genomic_DNA"/>
</dbReference>
<organism evidence="3 4">
    <name type="scientific">Reticulomyxa filosa</name>
    <dbReference type="NCBI Taxonomy" id="46433"/>
    <lineage>
        <taxon>Eukaryota</taxon>
        <taxon>Sar</taxon>
        <taxon>Rhizaria</taxon>
        <taxon>Retaria</taxon>
        <taxon>Foraminifera</taxon>
        <taxon>Monothalamids</taxon>
        <taxon>Reticulomyxidae</taxon>
        <taxon>Reticulomyxa</taxon>
    </lineage>
</organism>
<evidence type="ECO:0000256" key="1">
    <source>
        <dbReference type="SAM" id="MobiDB-lite"/>
    </source>
</evidence>
<feature type="compositionally biased region" description="Polar residues" evidence="1">
    <location>
        <begin position="88"/>
        <end position="98"/>
    </location>
</feature>
<reference evidence="3 4" key="1">
    <citation type="journal article" date="2013" name="Curr. Biol.">
        <title>The Genome of the Foraminiferan Reticulomyxa filosa.</title>
        <authorList>
            <person name="Glockner G."/>
            <person name="Hulsmann N."/>
            <person name="Schleicher M."/>
            <person name="Noegel A.A."/>
            <person name="Eichinger L."/>
            <person name="Gallinger C."/>
            <person name="Pawlowski J."/>
            <person name="Sierra R."/>
            <person name="Euteneuer U."/>
            <person name="Pillet L."/>
            <person name="Moustafa A."/>
            <person name="Platzer M."/>
            <person name="Groth M."/>
            <person name="Szafranski K."/>
            <person name="Schliwa M."/>
        </authorList>
    </citation>
    <scope>NUCLEOTIDE SEQUENCE [LARGE SCALE GENOMIC DNA]</scope>
</reference>
<comment type="caution">
    <text evidence="3">The sequence shown here is derived from an EMBL/GenBank/DDBJ whole genome shotgun (WGS) entry which is preliminary data.</text>
</comment>
<gene>
    <name evidence="3" type="ORF">RFI_39031</name>
</gene>
<feature type="domain" description="SAM" evidence="2">
    <location>
        <begin position="155"/>
        <end position="208"/>
    </location>
</feature>
<keyword evidence="4" id="KW-1185">Reference proteome</keyword>
<evidence type="ECO:0000313" key="3">
    <source>
        <dbReference type="EMBL" id="ETN98467.1"/>
    </source>
</evidence>
<feature type="compositionally biased region" description="Basic and acidic residues" evidence="1">
    <location>
        <begin position="100"/>
        <end position="110"/>
    </location>
</feature>
<proteinExistence type="predicted"/>
<evidence type="ECO:0000259" key="2">
    <source>
        <dbReference type="PROSITE" id="PS50105"/>
    </source>
</evidence>
<accession>X6L8W8</accession>